<feature type="region of interest" description="Disordered" evidence="1">
    <location>
        <begin position="79"/>
        <end position="104"/>
    </location>
</feature>
<dbReference type="Proteomes" id="UP000242415">
    <property type="component" value="Unassembled WGS sequence"/>
</dbReference>
<organism evidence="2 3">
    <name type="scientific">Micromonospora pattaloongensis</name>
    <dbReference type="NCBI Taxonomy" id="405436"/>
    <lineage>
        <taxon>Bacteria</taxon>
        <taxon>Bacillati</taxon>
        <taxon>Actinomycetota</taxon>
        <taxon>Actinomycetes</taxon>
        <taxon>Micromonosporales</taxon>
        <taxon>Micromonosporaceae</taxon>
        <taxon>Micromonospora</taxon>
    </lineage>
</organism>
<gene>
    <name evidence="2" type="ORF">SAMN05444365_105406</name>
</gene>
<evidence type="ECO:0000313" key="3">
    <source>
        <dbReference type="Proteomes" id="UP000242415"/>
    </source>
</evidence>
<reference evidence="3" key="1">
    <citation type="submission" date="2016-10" db="EMBL/GenBank/DDBJ databases">
        <authorList>
            <person name="Varghese N."/>
            <person name="Submissions S."/>
        </authorList>
    </citation>
    <scope>NUCLEOTIDE SEQUENCE [LARGE SCALE GENOMIC DNA]</scope>
    <source>
        <strain evidence="3">DSM 45245</strain>
    </source>
</reference>
<dbReference type="STRING" id="405436.SAMN05444365_105406"/>
<evidence type="ECO:0000256" key="1">
    <source>
        <dbReference type="SAM" id="MobiDB-lite"/>
    </source>
</evidence>
<sequence length="104" mass="11118">MALPRKGSRPITVDGVDYRWMVRRRASAGPAPLSFVVEHADDPGALLVVSLPWAHPRPGQGRPGEVVRPGIVASAITTARDRGWHPDQPGPPFPLSGDDLSPLS</sequence>
<dbReference type="EMBL" id="FNPH01000005">
    <property type="protein sequence ID" value="SDZ11915.1"/>
    <property type="molecule type" value="Genomic_DNA"/>
</dbReference>
<evidence type="ECO:0000313" key="2">
    <source>
        <dbReference type="EMBL" id="SDZ11915.1"/>
    </source>
</evidence>
<name>A0A1H3QFW8_9ACTN</name>
<keyword evidence="3" id="KW-1185">Reference proteome</keyword>
<proteinExistence type="predicted"/>
<accession>A0A1H3QFW8</accession>
<protein>
    <submittedName>
        <fullName evidence="2">Uncharacterized protein</fullName>
    </submittedName>
</protein>
<dbReference type="OrthoDB" id="196248at2"/>
<dbReference type="RefSeq" id="WP_091557990.1">
    <property type="nucleotide sequence ID" value="NZ_FNPH01000005.1"/>
</dbReference>
<dbReference type="AlphaFoldDB" id="A0A1H3QFW8"/>